<dbReference type="AlphaFoldDB" id="A0ABD2ZHD1"/>
<dbReference type="Proteomes" id="UP001630127">
    <property type="component" value="Unassembled WGS sequence"/>
</dbReference>
<keyword evidence="2" id="KW-1185">Reference proteome</keyword>
<dbReference type="EMBL" id="JBJUIK010000009">
    <property type="protein sequence ID" value="KAL3518514.1"/>
    <property type="molecule type" value="Genomic_DNA"/>
</dbReference>
<gene>
    <name evidence="1" type="ORF">ACH5RR_021103</name>
</gene>
<organism evidence="1 2">
    <name type="scientific">Cinchona calisaya</name>
    <dbReference type="NCBI Taxonomy" id="153742"/>
    <lineage>
        <taxon>Eukaryota</taxon>
        <taxon>Viridiplantae</taxon>
        <taxon>Streptophyta</taxon>
        <taxon>Embryophyta</taxon>
        <taxon>Tracheophyta</taxon>
        <taxon>Spermatophyta</taxon>
        <taxon>Magnoliopsida</taxon>
        <taxon>eudicotyledons</taxon>
        <taxon>Gunneridae</taxon>
        <taxon>Pentapetalae</taxon>
        <taxon>asterids</taxon>
        <taxon>lamiids</taxon>
        <taxon>Gentianales</taxon>
        <taxon>Rubiaceae</taxon>
        <taxon>Cinchonoideae</taxon>
        <taxon>Cinchoneae</taxon>
        <taxon>Cinchona</taxon>
    </lineage>
</organism>
<accession>A0ABD2ZHD1</accession>
<evidence type="ECO:0000313" key="2">
    <source>
        <dbReference type="Proteomes" id="UP001630127"/>
    </source>
</evidence>
<evidence type="ECO:0000313" key="1">
    <source>
        <dbReference type="EMBL" id="KAL3518514.1"/>
    </source>
</evidence>
<name>A0ABD2ZHD1_9GENT</name>
<protein>
    <submittedName>
        <fullName evidence="1">Uncharacterized protein</fullName>
    </submittedName>
</protein>
<comment type="caution">
    <text evidence="1">The sequence shown here is derived from an EMBL/GenBank/DDBJ whole genome shotgun (WGS) entry which is preliminary data.</text>
</comment>
<sequence length="98" mass="10814">MGREERFHFVKNVVMSLVKGKEEKHIKILAAIDISKPLLRGTMVKVEGDLKWANFTYERLSGFSYQCGITDSKEGATNPTLIAAKAIRTTLINATSAG</sequence>
<proteinExistence type="predicted"/>
<reference evidence="1 2" key="1">
    <citation type="submission" date="2024-11" db="EMBL/GenBank/DDBJ databases">
        <title>A near-complete genome assembly of Cinchona calisaya.</title>
        <authorList>
            <person name="Lian D.C."/>
            <person name="Zhao X.W."/>
            <person name="Wei L."/>
        </authorList>
    </citation>
    <scope>NUCLEOTIDE SEQUENCE [LARGE SCALE GENOMIC DNA]</scope>
    <source>
        <tissue evidence="1">Nenye</tissue>
    </source>
</reference>